<feature type="transmembrane region" description="Helical" evidence="1">
    <location>
        <begin position="61"/>
        <end position="83"/>
    </location>
</feature>
<sequence>MAAQRAGFSAWPEQWRWDDDRVESYRARGMSGVVVEEITVGGVRESGVLLPMRQPPKWQGVVFLLMGLVFLSVAVLLLVEAFLIDEWLVLGGVAVFVAIAGVALFAAYRGLIVHRLVVPGLVITPTRVVRRGGSGDLMVVAWADIAGVRPYVRETGPAKWHNMFGVDVRDPDVFWQAAGRRRGGRVARALAGAEVVMVSDAVMLMNPLVAYHLIRHYFENPDLRPHVCRSVRRDPS</sequence>
<evidence type="ECO:0000313" key="2">
    <source>
        <dbReference type="EMBL" id="MEV0709915.1"/>
    </source>
</evidence>
<proteinExistence type="predicted"/>
<keyword evidence="1" id="KW-0472">Membrane</keyword>
<evidence type="ECO:0000313" key="3">
    <source>
        <dbReference type="Proteomes" id="UP001551695"/>
    </source>
</evidence>
<keyword evidence="1" id="KW-0812">Transmembrane</keyword>
<dbReference type="Proteomes" id="UP001551695">
    <property type="component" value="Unassembled WGS sequence"/>
</dbReference>
<keyword evidence="3" id="KW-1185">Reference proteome</keyword>
<name>A0ABV3FWX4_9NOCA</name>
<dbReference type="EMBL" id="JBFAKC010000008">
    <property type="protein sequence ID" value="MEV0709915.1"/>
    <property type="molecule type" value="Genomic_DNA"/>
</dbReference>
<protein>
    <submittedName>
        <fullName evidence="2">Phage holin family protein</fullName>
    </submittedName>
</protein>
<gene>
    <name evidence="2" type="ORF">AB0I48_20330</name>
</gene>
<organism evidence="2 3">
    <name type="scientific">Nocardia aurea</name>
    <dbReference type="NCBI Taxonomy" id="2144174"/>
    <lineage>
        <taxon>Bacteria</taxon>
        <taxon>Bacillati</taxon>
        <taxon>Actinomycetota</taxon>
        <taxon>Actinomycetes</taxon>
        <taxon>Mycobacteriales</taxon>
        <taxon>Nocardiaceae</taxon>
        <taxon>Nocardia</taxon>
    </lineage>
</organism>
<comment type="caution">
    <text evidence="2">The sequence shown here is derived from an EMBL/GenBank/DDBJ whole genome shotgun (WGS) entry which is preliminary data.</text>
</comment>
<dbReference type="RefSeq" id="WP_109528862.1">
    <property type="nucleotide sequence ID" value="NZ_JBFAKC010000008.1"/>
</dbReference>
<reference evidence="2 3" key="1">
    <citation type="submission" date="2024-06" db="EMBL/GenBank/DDBJ databases">
        <title>The Natural Products Discovery Center: Release of the First 8490 Sequenced Strains for Exploring Actinobacteria Biosynthetic Diversity.</title>
        <authorList>
            <person name="Kalkreuter E."/>
            <person name="Kautsar S.A."/>
            <person name="Yang D."/>
            <person name="Bader C.D."/>
            <person name="Teijaro C.N."/>
            <person name="Fluegel L."/>
            <person name="Davis C.M."/>
            <person name="Simpson J.R."/>
            <person name="Lauterbach L."/>
            <person name="Steele A.D."/>
            <person name="Gui C."/>
            <person name="Meng S."/>
            <person name="Li G."/>
            <person name="Viehrig K."/>
            <person name="Ye F."/>
            <person name="Su P."/>
            <person name="Kiefer A.F."/>
            <person name="Nichols A."/>
            <person name="Cepeda A.J."/>
            <person name="Yan W."/>
            <person name="Fan B."/>
            <person name="Jiang Y."/>
            <person name="Adhikari A."/>
            <person name="Zheng C.-J."/>
            <person name="Schuster L."/>
            <person name="Cowan T.M."/>
            <person name="Smanski M.J."/>
            <person name="Chevrette M.G."/>
            <person name="De Carvalho L.P.S."/>
            <person name="Shen B."/>
        </authorList>
    </citation>
    <scope>NUCLEOTIDE SEQUENCE [LARGE SCALE GENOMIC DNA]</scope>
    <source>
        <strain evidence="2 3">NPDC050403</strain>
    </source>
</reference>
<feature type="transmembrane region" description="Helical" evidence="1">
    <location>
        <begin position="89"/>
        <end position="108"/>
    </location>
</feature>
<keyword evidence="1" id="KW-1133">Transmembrane helix</keyword>
<evidence type="ECO:0000256" key="1">
    <source>
        <dbReference type="SAM" id="Phobius"/>
    </source>
</evidence>
<accession>A0ABV3FWX4</accession>